<sequence length="108" mass="11940">MLTHGGNGIPAQRLTLSDETGRSAFHYSCINLPRQSISHRLQQTMPERALLGLSFQCPEAHYVAKQYYIHIRQKHLALSLSIYFLKKGGLALDLEVGGTQMDGEEGGA</sequence>
<protein>
    <submittedName>
        <fullName evidence="1">Uncharacterized protein</fullName>
    </submittedName>
</protein>
<organism evidence="1 2">
    <name type="scientific">Rangifer tarandus platyrhynchus</name>
    <name type="common">Svalbard reindeer</name>
    <dbReference type="NCBI Taxonomy" id="3082113"/>
    <lineage>
        <taxon>Eukaryota</taxon>
        <taxon>Metazoa</taxon>
        <taxon>Chordata</taxon>
        <taxon>Craniata</taxon>
        <taxon>Vertebrata</taxon>
        <taxon>Euteleostomi</taxon>
        <taxon>Mammalia</taxon>
        <taxon>Eutheria</taxon>
        <taxon>Laurasiatheria</taxon>
        <taxon>Artiodactyla</taxon>
        <taxon>Ruminantia</taxon>
        <taxon>Pecora</taxon>
        <taxon>Cervidae</taxon>
        <taxon>Odocoileinae</taxon>
        <taxon>Rangifer</taxon>
    </lineage>
</organism>
<dbReference type="Proteomes" id="UP001162501">
    <property type="component" value="Chromosome 21"/>
</dbReference>
<gene>
    <name evidence="1" type="ORF">MRATA1EN22A_LOCUS11556</name>
</gene>
<reference evidence="1" key="1">
    <citation type="submission" date="2023-05" db="EMBL/GenBank/DDBJ databases">
        <authorList>
            <consortium name="ELIXIR-Norway"/>
        </authorList>
    </citation>
    <scope>NUCLEOTIDE SEQUENCE</scope>
</reference>
<evidence type="ECO:0000313" key="2">
    <source>
        <dbReference type="Proteomes" id="UP001162501"/>
    </source>
</evidence>
<name>A0AC59YXV8_RANTA</name>
<proteinExistence type="predicted"/>
<evidence type="ECO:0000313" key="1">
    <source>
        <dbReference type="EMBL" id="CAN0068798.1"/>
    </source>
</evidence>
<reference evidence="1" key="2">
    <citation type="submission" date="2025-03" db="EMBL/GenBank/DDBJ databases">
        <authorList>
            <consortium name="ELIXIR-Norway"/>
            <consortium name="Elixir Norway"/>
        </authorList>
    </citation>
    <scope>NUCLEOTIDE SEQUENCE</scope>
</reference>
<accession>A0AC59YXV8</accession>
<dbReference type="EMBL" id="OX596105">
    <property type="protein sequence ID" value="CAN0068798.1"/>
    <property type="molecule type" value="Genomic_DNA"/>
</dbReference>